<name>F0NXZ0_WEEVC</name>
<dbReference type="AlphaFoldDB" id="F0NXZ0"/>
<proteinExistence type="predicted"/>
<dbReference type="RefSeq" id="WP_013598447.1">
    <property type="nucleotide sequence ID" value="NC_015144.1"/>
</dbReference>
<reference evidence="3" key="2">
    <citation type="journal article" date="2011" name="Stand. Genomic Sci.">
        <title>Complete genome sequence of Weeksella virosa type strain (9751T).</title>
        <authorList>
            <person name="Lang E."/>
            <person name="Teshima H."/>
            <person name="Lucas S."/>
            <person name="Lapidus A."/>
            <person name="Hammon N."/>
            <person name="Deshpande S."/>
            <person name="Nolan M."/>
            <person name="Cheng J."/>
            <person name="Pitluck S."/>
            <person name="Liolios K."/>
            <person name="Pagani I."/>
            <person name="Mikhailova N."/>
            <person name="Ivanova N."/>
            <person name="Mavromatis K."/>
            <person name="Pati A."/>
            <person name="Tapia R."/>
            <person name="Han C."/>
            <person name="Goodwin L."/>
            <person name="Chen A."/>
            <person name="Palaniappan K."/>
            <person name="Land M."/>
            <person name="Hauser L."/>
            <person name="Chang Y."/>
            <person name="Jeffries C."/>
            <person name="Brambilla E."/>
            <person name="Kopitz M."/>
            <person name="Rohde M."/>
            <person name="Goker M."/>
            <person name="Tindall B."/>
            <person name="Detter J."/>
            <person name="Woyke T."/>
            <person name="Bristow J."/>
            <person name="Eisen J."/>
            <person name="Markowitz V."/>
            <person name="Hugenholtz P."/>
            <person name="Klenk H."/>
            <person name="Kyrpides N."/>
        </authorList>
    </citation>
    <scope>NUCLEOTIDE SEQUENCE [LARGE SCALE GENOMIC DNA]</scope>
    <source>
        <strain evidence="3">ATCC 43766 / DSM 16922 / JCM 21250 / NBRC 16016 / NCTC 11634 / CL345/78</strain>
    </source>
</reference>
<feature type="domain" description="Prolyl 4-hydroxylase alpha subunit Fe(2+) 2OG dioxygenase" evidence="1">
    <location>
        <begin position="118"/>
        <end position="213"/>
    </location>
</feature>
<dbReference type="KEGG" id="wvi:Weevi_1355"/>
<dbReference type="OrthoDB" id="9783171at2"/>
<accession>F0NXZ0</accession>
<dbReference type="Pfam" id="PF13640">
    <property type="entry name" value="2OG-FeII_Oxy_3"/>
    <property type="match status" value="1"/>
</dbReference>
<reference evidence="2 3" key="1">
    <citation type="journal article" date="2011" name="Stand. Genomic Sci.">
        <title>Complete genome sequence of Weeksella virosa type strain (9751).</title>
        <authorList>
            <person name="Lang E."/>
            <person name="Teshima H."/>
            <person name="Lucas S."/>
            <person name="Lapidus A."/>
            <person name="Hammon N."/>
            <person name="Deshpande S."/>
            <person name="Nolan M."/>
            <person name="Cheng J.F."/>
            <person name="Pitluck S."/>
            <person name="Liolios K."/>
            <person name="Pagani I."/>
            <person name="Mikhailova N."/>
            <person name="Ivanova N."/>
            <person name="Mavromatis K."/>
            <person name="Pati A."/>
            <person name="Tapia R."/>
            <person name="Han C."/>
            <person name="Goodwin L."/>
            <person name="Chen A."/>
            <person name="Palaniappan K."/>
            <person name="Land M."/>
            <person name="Hauser L."/>
            <person name="Chang Y.J."/>
            <person name="Jeffries C.D."/>
            <person name="Brambilla E.M."/>
            <person name="Kopitz M."/>
            <person name="Rohde M."/>
            <person name="Goker M."/>
            <person name="Tindall B.J."/>
            <person name="Detter J.C."/>
            <person name="Woyke T."/>
            <person name="Bristow J."/>
            <person name="Eisen J.A."/>
            <person name="Markowitz V."/>
            <person name="Hugenholtz P."/>
            <person name="Klenk H.P."/>
            <person name="Kyrpides N.C."/>
        </authorList>
    </citation>
    <scope>NUCLEOTIDE SEQUENCE [LARGE SCALE GENOMIC DNA]</scope>
    <source>
        <strain evidence="3">ATCC 43766 / DSM 16922 / JCM 21250 / NBRC 16016 / NCTC 11634 / CL345/78</strain>
    </source>
</reference>
<evidence type="ECO:0000313" key="3">
    <source>
        <dbReference type="Proteomes" id="UP000008641"/>
    </source>
</evidence>
<gene>
    <name evidence="2" type="ordered locus">Weevi_1355</name>
</gene>
<protein>
    <recommendedName>
        <fullName evidence="1">Prolyl 4-hydroxylase alpha subunit Fe(2+) 2OG dioxygenase domain-containing protein</fullName>
    </recommendedName>
</protein>
<dbReference type="EMBL" id="CP002455">
    <property type="protein sequence ID" value="ADX68058.1"/>
    <property type="molecule type" value="Genomic_DNA"/>
</dbReference>
<organism evidence="2 3">
    <name type="scientific">Weeksella virosa (strain ATCC 43766 / DSM 16922 / JCM 21250 / CCUG 30538 / CDC 9751 / IAM 14551 / NBRC 16016 / NCTC 11634 / CL345/78)</name>
    <dbReference type="NCBI Taxonomy" id="865938"/>
    <lineage>
        <taxon>Bacteria</taxon>
        <taxon>Pseudomonadati</taxon>
        <taxon>Bacteroidota</taxon>
        <taxon>Flavobacteriia</taxon>
        <taxon>Flavobacteriales</taxon>
        <taxon>Weeksellaceae</taxon>
        <taxon>Weeksella</taxon>
    </lineage>
</organism>
<dbReference type="eggNOG" id="COG3751">
    <property type="taxonomic scope" value="Bacteria"/>
</dbReference>
<sequence length="273" mass="32096">MKRKEFADLIVEKIEQNKKSIKQQYDQSKDSIGYFWVDDLLPEEWAMQINEKFPTKDKMVLKKSLKEDKYIAVQMNEYDPILEEIIYAFQDKRIVDLIAEICEIKQPFPDSSLYAGGLSMMGKNQFLQPHLDNSHDAKRELWRVLNLLYYVSPGWQEDYGGNLEVWPNGLKNDPITIVSRFNRLAVMATHNDSLHSVSPVRHDGYRKCVSNYYFSKEPLRQTDSFHVTSFRGRPDQKILDQVLQVDNALRMGVRKIFKKGIVENPHIYKKEEE</sequence>
<dbReference type="Proteomes" id="UP000008641">
    <property type="component" value="Chromosome"/>
</dbReference>
<evidence type="ECO:0000259" key="1">
    <source>
        <dbReference type="Pfam" id="PF13640"/>
    </source>
</evidence>
<dbReference type="HOGENOM" id="CLU_078769_0_0_10"/>
<keyword evidence="3" id="KW-1185">Reference proteome</keyword>
<dbReference type="InterPro" id="IPR044862">
    <property type="entry name" value="Pro_4_hyd_alph_FE2OG_OXY"/>
</dbReference>
<dbReference type="STRING" id="865938.Weevi_1355"/>
<dbReference type="Gene3D" id="2.60.120.620">
    <property type="entry name" value="q2cbj1_9rhob like domain"/>
    <property type="match status" value="1"/>
</dbReference>
<evidence type="ECO:0000313" key="2">
    <source>
        <dbReference type="EMBL" id="ADX68058.1"/>
    </source>
</evidence>